<gene>
    <name evidence="1" type="ORF">UFOVP731_13</name>
</gene>
<reference evidence="1" key="1">
    <citation type="submission" date="2020-04" db="EMBL/GenBank/DDBJ databases">
        <authorList>
            <person name="Chiriac C."/>
            <person name="Salcher M."/>
            <person name="Ghai R."/>
            <person name="Kavagutti S V."/>
        </authorList>
    </citation>
    <scope>NUCLEOTIDE SEQUENCE</scope>
</reference>
<evidence type="ECO:0000313" key="1">
    <source>
        <dbReference type="EMBL" id="CAB4160748.1"/>
    </source>
</evidence>
<dbReference type="EMBL" id="LR796705">
    <property type="protein sequence ID" value="CAB4160748.1"/>
    <property type="molecule type" value="Genomic_DNA"/>
</dbReference>
<sequence length="139" mass="14610">MPTPVNHSGIGGKLTATATDFQVVDWTFTTTNRLAEVTNSGSLGYAEYIATVTEGSGSANCIWDSTNIPDNGAPGLLEPFRGISGTTDTVALKLYCGSSTKFYSFTAVIESLQVTSNSQNDAVKFTVNFKSTGVITPPV</sequence>
<protein>
    <submittedName>
        <fullName evidence="1">Uncharacterized protein</fullName>
    </submittedName>
</protein>
<accession>A0A6J5NUA1</accession>
<organism evidence="1">
    <name type="scientific">uncultured Caudovirales phage</name>
    <dbReference type="NCBI Taxonomy" id="2100421"/>
    <lineage>
        <taxon>Viruses</taxon>
        <taxon>Duplodnaviria</taxon>
        <taxon>Heunggongvirae</taxon>
        <taxon>Uroviricota</taxon>
        <taxon>Caudoviricetes</taxon>
        <taxon>Peduoviridae</taxon>
        <taxon>Maltschvirus</taxon>
        <taxon>Maltschvirus maltsch</taxon>
    </lineage>
</organism>
<name>A0A6J5NUA1_9CAUD</name>
<proteinExistence type="predicted"/>